<gene>
    <name evidence="2" type="ORF">K435DRAFT_837487</name>
</gene>
<dbReference type="AlphaFoldDB" id="A0A4S8MCX6"/>
<feature type="compositionally biased region" description="Basic residues" evidence="1">
    <location>
        <begin position="275"/>
        <end position="288"/>
    </location>
</feature>
<organism evidence="2 3">
    <name type="scientific">Dendrothele bispora (strain CBS 962.96)</name>
    <dbReference type="NCBI Taxonomy" id="1314807"/>
    <lineage>
        <taxon>Eukaryota</taxon>
        <taxon>Fungi</taxon>
        <taxon>Dikarya</taxon>
        <taxon>Basidiomycota</taxon>
        <taxon>Agaricomycotina</taxon>
        <taxon>Agaricomycetes</taxon>
        <taxon>Agaricomycetidae</taxon>
        <taxon>Agaricales</taxon>
        <taxon>Agaricales incertae sedis</taxon>
        <taxon>Dendrothele</taxon>
    </lineage>
</organism>
<protein>
    <recommendedName>
        <fullName evidence="4">Protein FRA10AC1</fullName>
    </recommendedName>
</protein>
<evidence type="ECO:0008006" key="4">
    <source>
        <dbReference type="Google" id="ProtNLM"/>
    </source>
</evidence>
<dbReference type="Pfam" id="PF09725">
    <property type="entry name" value="Fra10Ac1"/>
    <property type="match status" value="1"/>
</dbReference>
<reference evidence="2 3" key="1">
    <citation type="journal article" date="2019" name="Nat. Ecol. Evol.">
        <title>Megaphylogeny resolves global patterns of mushroom evolution.</title>
        <authorList>
            <person name="Varga T."/>
            <person name="Krizsan K."/>
            <person name="Foldi C."/>
            <person name="Dima B."/>
            <person name="Sanchez-Garcia M."/>
            <person name="Sanchez-Ramirez S."/>
            <person name="Szollosi G.J."/>
            <person name="Szarkandi J.G."/>
            <person name="Papp V."/>
            <person name="Albert L."/>
            <person name="Andreopoulos W."/>
            <person name="Angelini C."/>
            <person name="Antonin V."/>
            <person name="Barry K.W."/>
            <person name="Bougher N.L."/>
            <person name="Buchanan P."/>
            <person name="Buyck B."/>
            <person name="Bense V."/>
            <person name="Catcheside P."/>
            <person name="Chovatia M."/>
            <person name="Cooper J."/>
            <person name="Damon W."/>
            <person name="Desjardin D."/>
            <person name="Finy P."/>
            <person name="Geml J."/>
            <person name="Haridas S."/>
            <person name="Hughes K."/>
            <person name="Justo A."/>
            <person name="Karasinski D."/>
            <person name="Kautmanova I."/>
            <person name="Kiss B."/>
            <person name="Kocsube S."/>
            <person name="Kotiranta H."/>
            <person name="LaButti K.M."/>
            <person name="Lechner B.E."/>
            <person name="Liimatainen K."/>
            <person name="Lipzen A."/>
            <person name="Lukacs Z."/>
            <person name="Mihaltcheva S."/>
            <person name="Morgado L.N."/>
            <person name="Niskanen T."/>
            <person name="Noordeloos M.E."/>
            <person name="Ohm R.A."/>
            <person name="Ortiz-Santana B."/>
            <person name="Ovrebo C."/>
            <person name="Racz N."/>
            <person name="Riley R."/>
            <person name="Savchenko A."/>
            <person name="Shiryaev A."/>
            <person name="Soop K."/>
            <person name="Spirin V."/>
            <person name="Szebenyi C."/>
            <person name="Tomsovsky M."/>
            <person name="Tulloss R.E."/>
            <person name="Uehling J."/>
            <person name="Grigoriev I.V."/>
            <person name="Vagvolgyi C."/>
            <person name="Papp T."/>
            <person name="Martin F.M."/>
            <person name="Miettinen O."/>
            <person name="Hibbett D.S."/>
            <person name="Nagy L.G."/>
        </authorList>
    </citation>
    <scope>NUCLEOTIDE SEQUENCE [LARGE SCALE GENOMIC DNA]</scope>
    <source>
        <strain evidence="2 3">CBS 962.96</strain>
    </source>
</reference>
<name>A0A4S8MCX6_DENBC</name>
<keyword evidence="3" id="KW-1185">Reference proteome</keyword>
<feature type="compositionally biased region" description="Basic and acidic residues" evidence="1">
    <location>
        <begin position="245"/>
        <end position="265"/>
    </location>
</feature>
<dbReference type="InterPro" id="IPR019129">
    <property type="entry name" value="Folate-sensitive_fs_Fra10Ac1"/>
</dbReference>
<dbReference type="EMBL" id="ML179111">
    <property type="protein sequence ID" value="THU99918.1"/>
    <property type="molecule type" value="Genomic_DNA"/>
</dbReference>
<feature type="region of interest" description="Disordered" evidence="1">
    <location>
        <begin position="189"/>
        <end position="302"/>
    </location>
</feature>
<dbReference type="Proteomes" id="UP000297245">
    <property type="component" value="Unassembled WGS sequence"/>
</dbReference>
<evidence type="ECO:0000256" key="1">
    <source>
        <dbReference type="SAM" id="MobiDB-lite"/>
    </source>
</evidence>
<proteinExistence type="predicted"/>
<dbReference type="OrthoDB" id="197967at2759"/>
<feature type="region of interest" description="Disordered" evidence="1">
    <location>
        <begin position="105"/>
        <end position="133"/>
    </location>
</feature>
<evidence type="ECO:0000313" key="2">
    <source>
        <dbReference type="EMBL" id="THU99918.1"/>
    </source>
</evidence>
<evidence type="ECO:0000313" key="3">
    <source>
        <dbReference type="Proteomes" id="UP000297245"/>
    </source>
</evidence>
<sequence length="302" mass="35757">MSLYPTSKHKPGPPGKTEFELLKSSHKFLRDDDEDDHNLTWEEKLASKYYSSLYREFAVCDLKHYKSGNFALRWRTESEVLSGAGESTCGNTRCKYHESRESESSSLSQSFRNPDWLSEDEREDSSGKSRSKKFKRPLTTVELPFAYVEHGETKSALVKVVLCEKCLGKLMWKRRKQKEELELQSAEMIRQEEQQEEEEEEREVIQEQTIPIKQEDEDTGTFIQQSREETQRSEGVSNSNHRRRERQERYRSDRASHWDRERDIDVGTAGDASSSRRRRKSRSRSPHFRARDKDRDRHRRRS</sequence>
<accession>A0A4S8MCX6</accession>